<accession>A0A8B8PYB5</accession>
<keyword evidence="3" id="KW-0012">Acyltransferase</keyword>
<dbReference type="KEGG" id="rarg:115747689"/>
<dbReference type="InterPro" id="IPR050898">
    <property type="entry name" value="Plant_acyltransferase"/>
</dbReference>
<keyword evidence="2 5" id="KW-0808">Transferase</keyword>
<evidence type="ECO:0000256" key="2">
    <source>
        <dbReference type="ARBA" id="ARBA00022679"/>
    </source>
</evidence>
<name>A0A8B8PYB5_9MYRT</name>
<dbReference type="Proteomes" id="UP000827889">
    <property type="component" value="Chromosome 10"/>
</dbReference>
<gene>
    <name evidence="5" type="primary">LOC115747689</name>
</gene>
<dbReference type="PANTHER" id="PTHR31147">
    <property type="entry name" value="ACYL TRANSFERASE 4"/>
    <property type="match status" value="1"/>
</dbReference>
<dbReference type="GeneID" id="115747689"/>
<dbReference type="OrthoDB" id="444127at2759"/>
<reference evidence="5" key="1">
    <citation type="submission" date="2025-08" db="UniProtKB">
        <authorList>
            <consortium name="RefSeq"/>
        </authorList>
    </citation>
    <scope>IDENTIFICATION</scope>
    <source>
        <tissue evidence="5">Leaf</tissue>
    </source>
</reference>
<keyword evidence="4" id="KW-1185">Reference proteome</keyword>
<protein>
    <submittedName>
        <fullName evidence="5">Acyl transferase 4</fullName>
    </submittedName>
</protein>
<dbReference type="Pfam" id="PF02458">
    <property type="entry name" value="Transferase"/>
    <property type="match status" value="1"/>
</dbReference>
<evidence type="ECO:0000256" key="3">
    <source>
        <dbReference type="ARBA" id="ARBA00023315"/>
    </source>
</evidence>
<evidence type="ECO:0000256" key="1">
    <source>
        <dbReference type="ARBA" id="ARBA00009861"/>
    </source>
</evidence>
<evidence type="ECO:0000313" key="4">
    <source>
        <dbReference type="Proteomes" id="UP000827889"/>
    </source>
</evidence>
<comment type="similarity">
    <text evidence="1">Belongs to the plant acyltransferase family.</text>
</comment>
<dbReference type="RefSeq" id="XP_030539799.1">
    <property type="nucleotide sequence ID" value="XM_030683939.2"/>
</dbReference>
<sequence>MAISVIRSSDSFVKPSERTPSHVLDLSAIDRIPVLRCNARTLHVFRHGLDAARVIKEALSKALVPYYPIAGRLVESVPGELRVDCSAEGVRFVEATADCKLESVDYFEDVVSIPYDELLPRELQDPESREPLVQMQVTRFDCGGFVMGLIFCHSICDGLGAARFLDALGEFARGLERPAVEPVWYRHFFPTLTPQSESDDVSPPQLPIPPPPMPNYQLQHANIDLPLEDINKLKRIFRESTGQNCSTFEAVAASFWRSRSLAIGSNPGTEVCLVFFANCRQLLDPPLPNGFYGNCFFPVTVKAPSELLQGASFADVVKIIQEAKEKLPSEFEKFKNGDPLEHGADPFAPPVAYTTLFLSEWGRLGFNQVDYGWGPPMHVVPVQGSSIIPAGIVGSLPLPRKGVRLMTWCIEEAHRLPLLDQMAKLFS</sequence>
<dbReference type="InterPro" id="IPR023213">
    <property type="entry name" value="CAT-like_dom_sf"/>
</dbReference>
<dbReference type="AlphaFoldDB" id="A0A8B8PYB5"/>
<dbReference type="GO" id="GO:0016746">
    <property type="term" value="F:acyltransferase activity"/>
    <property type="evidence" value="ECO:0007669"/>
    <property type="project" value="UniProtKB-KW"/>
</dbReference>
<proteinExistence type="inferred from homology"/>
<evidence type="ECO:0000313" key="5">
    <source>
        <dbReference type="RefSeq" id="XP_030539799.1"/>
    </source>
</evidence>
<dbReference type="PANTHER" id="PTHR31147:SF1">
    <property type="entry name" value="ACYL TRANSFERASE 4"/>
    <property type="match status" value="1"/>
</dbReference>
<organism evidence="4 5">
    <name type="scientific">Rhodamnia argentea</name>
    <dbReference type="NCBI Taxonomy" id="178133"/>
    <lineage>
        <taxon>Eukaryota</taxon>
        <taxon>Viridiplantae</taxon>
        <taxon>Streptophyta</taxon>
        <taxon>Embryophyta</taxon>
        <taxon>Tracheophyta</taxon>
        <taxon>Spermatophyta</taxon>
        <taxon>Magnoliopsida</taxon>
        <taxon>eudicotyledons</taxon>
        <taxon>Gunneridae</taxon>
        <taxon>Pentapetalae</taxon>
        <taxon>rosids</taxon>
        <taxon>malvids</taxon>
        <taxon>Myrtales</taxon>
        <taxon>Myrtaceae</taxon>
        <taxon>Myrtoideae</taxon>
        <taxon>Myrteae</taxon>
        <taxon>Australasian group</taxon>
        <taxon>Rhodamnia</taxon>
    </lineage>
</organism>
<dbReference type="Gene3D" id="3.30.559.10">
    <property type="entry name" value="Chloramphenicol acetyltransferase-like domain"/>
    <property type="match status" value="2"/>
</dbReference>